<accession>A0A8H7DXP1</accession>
<evidence type="ECO:0000313" key="2">
    <source>
        <dbReference type="Proteomes" id="UP000623687"/>
    </source>
</evidence>
<organism evidence="1 2">
    <name type="scientific">Pleurotus ostreatus</name>
    <name type="common">Oyster mushroom</name>
    <name type="synonym">White-rot fungus</name>
    <dbReference type="NCBI Taxonomy" id="5322"/>
    <lineage>
        <taxon>Eukaryota</taxon>
        <taxon>Fungi</taxon>
        <taxon>Dikarya</taxon>
        <taxon>Basidiomycota</taxon>
        <taxon>Agaricomycotina</taxon>
        <taxon>Agaricomycetes</taxon>
        <taxon>Agaricomycetidae</taxon>
        <taxon>Agaricales</taxon>
        <taxon>Pleurotineae</taxon>
        <taxon>Pleurotaceae</taxon>
        <taxon>Pleurotus</taxon>
    </lineage>
</organism>
<protein>
    <submittedName>
        <fullName evidence="1">Uncharacterized protein</fullName>
    </submittedName>
</protein>
<keyword evidence="2" id="KW-1185">Reference proteome</keyword>
<dbReference type="AlphaFoldDB" id="A0A8H7DXP1"/>
<sequence length="120" mass="13273">MSKAKRRRITSAFSLFVEDTPPADIAYRHVSYQSHGSSLCRSTGSVLLPPLLDSQSPAWEPAWNNEYTTSEQNSLFPPDSSSTLPDPGNFGDLDIAYINELSELDIELVKKRNRTAAVSV</sequence>
<proteinExistence type="predicted"/>
<name>A0A8H7DXP1_PLEOS</name>
<dbReference type="OrthoDB" id="3087472at2759"/>
<dbReference type="Proteomes" id="UP000623687">
    <property type="component" value="Unassembled WGS sequence"/>
</dbReference>
<dbReference type="RefSeq" id="XP_036637136.1">
    <property type="nucleotide sequence ID" value="XM_036771291.1"/>
</dbReference>
<dbReference type="VEuPathDB" id="FungiDB:PC9H_001641"/>
<comment type="caution">
    <text evidence="1">The sequence shown here is derived from an EMBL/GenBank/DDBJ whole genome shotgun (WGS) entry which is preliminary data.</text>
</comment>
<dbReference type="GeneID" id="59371482"/>
<gene>
    <name evidence="1" type="ORF">PC9H_001641</name>
</gene>
<reference evidence="1" key="1">
    <citation type="submission" date="2019-07" db="EMBL/GenBank/DDBJ databases">
        <authorList>
            <person name="Palmer J.M."/>
        </authorList>
    </citation>
    <scope>NUCLEOTIDE SEQUENCE</scope>
    <source>
        <strain evidence="1">PC9</strain>
    </source>
</reference>
<dbReference type="EMBL" id="JACETU010000001">
    <property type="protein sequence ID" value="KAF7441292.1"/>
    <property type="molecule type" value="Genomic_DNA"/>
</dbReference>
<evidence type="ECO:0000313" key="1">
    <source>
        <dbReference type="EMBL" id="KAF7441292.1"/>
    </source>
</evidence>